<feature type="domain" description="MacB-like periplasmic core" evidence="9">
    <location>
        <begin position="23"/>
        <end position="220"/>
    </location>
</feature>
<sequence length="409" mass="45430">MKWVDTEKWNEIFISISKHKLRTALTALGVFWGIFMLVILLGAGQGLQNGIAQQFRSDAINSLWIYGGSTSLEFNGLPKNRRIIFNNDDYLEISNRFPEVPYLAGRVYLSNNLILKYKDKSLGYSVRAIHPDMRHIENINITKGRFINEKDQRDIRKVAVIGEIVRQDVFGGENPIGKEIMLGSTAYYVIGVSFDAESDRAQREILIPISVGQVVYQGNENISNLGLVTGDMNEGEVQALEEGIIDILAANHQFNPADERAIRVNNRYEDYKNVQNLFFGIKAFLWFVGVGSILAGIVGVSNIMLIIVKDRTKEIGVRKALGATPQSIISMVLSEAIFITFMAGYMGFFFGVVVLYLISGVDSDFFRNPEIHLGVGFAAVLILVIAGTLAGLIPARQAAKINPIEAMRS</sequence>
<evidence type="ECO:0000256" key="1">
    <source>
        <dbReference type="ARBA" id="ARBA00004651"/>
    </source>
</evidence>
<dbReference type="GO" id="GO:0022857">
    <property type="term" value="F:transmembrane transporter activity"/>
    <property type="evidence" value="ECO:0007669"/>
    <property type="project" value="TreeGrafter"/>
</dbReference>
<dbReference type="InterPro" id="IPR050250">
    <property type="entry name" value="Macrolide_Exporter_MacB"/>
</dbReference>
<feature type="transmembrane region" description="Helical" evidence="7">
    <location>
        <begin position="283"/>
        <end position="308"/>
    </location>
</feature>
<dbReference type="PANTHER" id="PTHR30572">
    <property type="entry name" value="MEMBRANE COMPONENT OF TRANSPORTER-RELATED"/>
    <property type="match status" value="1"/>
</dbReference>
<evidence type="ECO:0000313" key="11">
    <source>
        <dbReference type="Proteomes" id="UP000753961"/>
    </source>
</evidence>
<dbReference type="InterPro" id="IPR003838">
    <property type="entry name" value="ABC3_permease_C"/>
</dbReference>
<keyword evidence="2" id="KW-1003">Cell membrane</keyword>
<dbReference type="PANTHER" id="PTHR30572:SF4">
    <property type="entry name" value="ABC TRANSPORTER PERMEASE YTRF"/>
    <property type="match status" value="1"/>
</dbReference>
<comment type="caution">
    <text evidence="10">The sequence shown here is derived from an EMBL/GenBank/DDBJ whole genome shotgun (WGS) entry which is preliminary data.</text>
</comment>
<keyword evidence="11" id="KW-1185">Reference proteome</keyword>
<feature type="domain" description="ABC3 transporter permease C-terminal" evidence="8">
    <location>
        <begin position="287"/>
        <end position="403"/>
    </location>
</feature>
<evidence type="ECO:0000256" key="5">
    <source>
        <dbReference type="ARBA" id="ARBA00023136"/>
    </source>
</evidence>
<evidence type="ECO:0000256" key="4">
    <source>
        <dbReference type="ARBA" id="ARBA00022989"/>
    </source>
</evidence>
<proteinExistence type="inferred from homology"/>
<dbReference type="EMBL" id="JAHVHU010000008">
    <property type="protein sequence ID" value="MBY5958348.1"/>
    <property type="molecule type" value="Genomic_DNA"/>
</dbReference>
<evidence type="ECO:0000313" key="10">
    <source>
        <dbReference type="EMBL" id="MBY5958348.1"/>
    </source>
</evidence>
<organism evidence="10 11">
    <name type="scientific">Membranihabitans marinus</name>
    <dbReference type="NCBI Taxonomy" id="1227546"/>
    <lineage>
        <taxon>Bacteria</taxon>
        <taxon>Pseudomonadati</taxon>
        <taxon>Bacteroidota</taxon>
        <taxon>Saprospiria</taxon>
        <taxon>Saprospirales</taxon>
        <taxon>Saprospiraceae</taxon>
        <taxon>Membranihabitans</taxon>
    </lineage>
</organism>
<dbReference type="Pfam" id="PF12704">
    <property type="entry name" value="MacB_PCD"/>
    <property type="match status" value="1"/>
</dbReference>
<evidence type="ECO:0000256" key="7">
    <source>
        <dbReference type="SAM" id="Phobius"/>
    </source>
</evidence>
<keyword evidence="4 7" id="KW-1133">Transmembrane helix</keyword>
<evidence type="ECO:0000256" key="3">
    <source>
        <dbReference type="ARBA" id="ARBA00022692"/>
    </source>
</evidence>
<protein>
    <submittedName>
        <fullName evidence="10">ABC transporter permease</fullName>
    </submittedName>
</protein>
<feature type="transmembrane region" description="Helical" evidence="7">
    <location>
        <begin position="371"/>
        <end position="393"/>
    </location>
</feature>
<dbReference type="GO" id="GO:0005886">
    <property type="term" value="C:plasma membrane"/>
    <property type="evidence" value="ECO:0007669"/>
    <property type="project" value="UniProtKB-SubCell"/>
</dbReference>
<feature type="transmembrane region" description="Helical" evidence="7">
    <location>
        <begin position="21"/>
        <end position="43"/>
    </location>
</feature>
<keyword evidence="5 7" id="KW-0472">Membrane</keyword>
<gene>
    <name evidence="10" type="ORF">KUV50_09415</name>
</gene>
<name>A0A953LA57_9BACT</name>
<evidence type="ECO:0000256" key="6">
    <source>
        <dbReference type="ARBA" id="ARBA00038076"/>
    </source>
</evidence>
<reference evidence="10" key="1">
    <citation type="submission" date="2021-06" db="EMBL/GenBank/DDBJ databases">
        <title>44 bacteria genomes isolated from Dapeng, Shenzhen.</title>
        <authorList>
            <person name="Zheng W."/>
            <person name="Yu S."/>
            <person name="Huang Y."/>
        </authorList>
    </citation>
    <scope>NUCLEOTIDE SEQUENCE</scope>
    <source>
        <strain evidence="10">DP5N28-2</strain>
    </source>
</reference>
<accession>A0A953LA57</accession>
<comment type="subcellular location">
    <subcellularLocation>
        <location evidence="1">Cell membrane</location>
        <topology evidence="1">Multi-pass membrane protein</topology>
    </subcellularLocation>
</comment>
<dbReference type="Proteomes" id="UP000753961">
    <property type="component" value="Unassembled WGS sequence"/>
</dbReference>
<dbReference type="Pfam" id="PF02687">
    <property type="entry name" value="FtsX"/>
    <property type="match status" value="1"/>
</dbReference>
<keyword evidence="3 7" id="KW-0812">Transmembrane</keyword>
<comment type="similarity">
    <text evidence="6">Belongs to the ABC-4 integral membrane protein family.</text>
</comment>
<dbReference type="RefSeq" id="WP_222579886.1">
    <property type="nucleotide sequence ID" value="NZ_JAHVHU010000008.1"/>
</dbReference>
<dbReference type="AlphaFoldDB" id="A0A953LA57"/>
<evidence type="ECO:0000259" key="9">
    <source>
        <dbReference type="Pfam" id="PF12704"/>
    </source>
</evidence>
<dbReference type="InterPro" id="IPR025857">
    <property type="entry name" value="MacB_PCD"/>
</dbReference>
<feature type="transmembrane region" description="Helical" evidence="7">
    <location>
        <begin position="328"/>
        <end position="359"/>
    </location>
</feature>
<evidence type="ECO:0000259" key="8">
    <source>
        <dbReference type="Pfam" id="PF02687"/>
    </source>
</evidence>
<evidence type="ECO:0000256" key="2">
    <source>
        <dbReference type="ARBA" id="ARBA00022475"/>
    </source>
</evidence>